<evidence type="ECO:0000313" key="1">
    <source>
        <dbReference type="EMBL" id="MDI6102525.1"/>
    </source>
</evidence>
<reference evidence="1 2" key="1">
    <citation type="submission" date="2023-05" db="EMBL/GenBank/DDBJ databases">
        <title>Actinoplanes sp. NEAU-A12 genome sequencing.</title>
        <authorList>
            <person name="Wang Z.-S."/>
        </authorList>
    </citation>
    <scope>NUCLEOTIDE SEQUENCE [LARGE SCALE GENOMIC DNA]</scope>
    <source>
        <strain evidence="1 2">NEAU-A12</strain>
    </source>
</reference>
<accession>A0ABT6WS26</accession>
<organism evidence="1 2">
    <name type="scientific">Actinoplanes sandaracinus</name>
    <dbReference type="NCBI Taxonomy" id="3045177"/>
    <lineage>
        <taxon>Bacteria</taxon>
        <taxon>Bacillati</taxon>
        <taxon>Actinomycetota</taxon>
        <taxon>Actinomycetes</taxon>
        <taxon>Micromonosporales</taxon>
        <taxon>Micromonosporaceae</taxon>
        <taxon>Actinoplanes</taxon>
    </lineage>
</organism>
<keyword evidence="2" id="KW-1185">Reference proteome</keyword>
<dbReference type="RefSeq" id="WP_282763585.1">
    <property type="nucleotide sequence ID" value="NZ_JASCTH010000020.1"/>
</dbReference>
<sequence>MAVPLTGAGPERFERVKHAWRAWLGARLGDITMSGAGDKALLDQALSTISGRLVDEDPAAPVRR</sequence>
<evidence type="ECO:0000313" key="2">
    <source>
        <dbReference type="Proteomes" id="UP001241758"/>
    </source>
</evidence>
<protein>
    <submittedName>
        <fullName evidence="1">Uncharacterized protein</fullName>
    </submittedName>
</protein>
<proteinExistence type="predicted"/>
<gene>
    <name evidence="1" type="ORF">QLQ12_28285</name>
</gene>
<dbReference type="Proteomes" id="UP001241758">
    <property type="component" value="Unassembled WGS sequence"/>
</dbReference>
<dbReference type="EMBL" id="JASCTH010000020">
    <property type="protein sequence ID" value="MDI6102525.1"/>
    <property type="molecule type" value="Genomic_DNA"/>
</dbReference>
<name>A0ABT6WS26_9ACTN</name>
<comment type="caution">
    <text evidence="1">The sequence shown here is derived from an EMBL/GenBank/DDBJ whole genome shotgun (WGS) entry which is preliminary data.</text>
</comment>